<dbReference type="OrthoDB" id="5702018at2"/>
<protein>
    <recommendedName>
        <fullName evidence="2">DUF1206 domain-containing protein</fullName>
    </recommendedName>
</protein>
<gene>
    <name evidence="3" type="ORF">ABE41_007645</name>
</gene>
<dbReference type="RefSeq" id="WP_066288388.1">
    <property type="nucleotide sequence ID" value="NZ_CP016761.1"/>
</dbReference>
<dbReference type="Proteomes" id="UP000077412">
    <property type="component" value="Chromosome"/>
</dbReference>
<feature type="domain" description="DUF1206" evidence="2">
    <location>
        <begin position="117"/>
        <end position="186"/>
    </location>
</feature>
<sequence>MTVKQPFVKKETYKDKIKNHFESFRPWIHRFARIGYLSKGIVYVVIGILALITSTGTHLNEASSQGALYTIAQQPFGPVLLIVLAVGLSAYAFWQITKAVFDPECVNHSWKRWFSRLGYLIIAGVYTAMCISALRILFRARGESSDKTYQTLSAQMLAQPFGQLLVAIGGLVFGIIGVVFLFRAMSRKFKKNLKKNEMNKKEWKWSGYIGTFGMIARGIVFMIIAFFLIRTAILANPEETKGLDGALLELANQPFGPVLLAIVALGFIAYGVFMFASARYRRLNNQ</sequence>
<feature type="transmembrane region" description="Helical" evidence="1">
    <location>
        <begin position="34"/>
        <end position="56"/>
    </location>
</feature>
<dbReference type="InterPro" id="IPR009597">
    <property type="entry name" value="DUF1206"/>
</dbReference>
<accession>A0A1B1Z3I3</accession>
<keyword evidence="1" id="KW-1133">Transmembrane helix</keyword>
<dbReference type="STRING" id="255247.ABE41_007645"/>
<dbReference type="Pfam" id="PF06724">
    <property type="entry name" value="DUF1206"/>
    <property type="match status" value="3"/>
</dbReference>
<dbReference type="AlphaFoldDB" id="A0A1B1Z3I3"/>
<name>A0A1B1Z3I3_9BACL</name>
<dbReference type="EMBL" id="CP016761">
    <property type="protein sequence ID" value="ANX11879.1"/>
    <property type="molecule type" value="Genomic_DNA"/>
</dbReference>
<feature type="transmembrane region" description="Helical" evidence="1">
    <location>
        <begin position="117"/>
        <end position="138"/>
    </location>
</feature>
<keyword evidence="1" id="KW-0812">Transmembrane</keyword>
<evidence type="ECO:0000259" key="2">
    <source>
        <dbReference type="Pfam" id="PF06724"/>
    </source>
</evidence>
<feature type="transmembrane region" description="Helical" evidence="1">
    <location>
        <begin position="76"/>
        <end position="96"/>
    </location>
</feature>
<evidence type="ECO:0000313" key="3">
    <source>
        <dbReference type="EMBL" id="ANX11879.1"/>
    </source>
</evidence>
<keyword evidence="1" id="KW-0472">Membrane</keyword>
<evidence type="ECO:0000256" key="1">
    <source>
        <dbReference type="SAM" id="Phobius"/>
    </source>
</evidence>
<feature type="domain" description="DUF1206" evidence="2">
    <location>
        <begin position="34"/>
        <end position="101"/>
    </location>
</feature>
<feature type="transmembrane region" description="Helical" evidence="1">
    <location>
        <begin position="255"/>
        <end position="276"/>
    </location>
</feature>
<evidence type="ECO:0000313" key="4">
    <source>
        <dbReference type="Proteomes" id="UP000077412"/>
    </source>
</evidence>
<feature type="transmembrane region" description="Helical" evidence="1">
    <location>
        <begin position="205"/>
        <end position="235"/>
    </location>
</feature>
<dbReference type="KEGG" id="far:ABE41_007645"/>
<keyword evidence="4" id="KW-1185">Reference proteome</keyword>
<feature type="domain" description="DUF1206" evidence="2">
    <location>
        <begin position="212"/>
        <end position="281"/>
    </location>
</feature>
<proteinExistence type="predicted"/>
<reference evidence="3 4" key="1">
    <citation type="submission" date="2016-08" db="EMBL/GenBank/DDBJ databases">
        <title>Complete genome sequence of Fictibacillus arsenicus G25-54, a strain with toxicity to nematodes and a potential arsenic-resistance activity.</title>
        <authorList>
            <person name="Zheng Z."/>
        </authorList>
    </citation>
    <scope>NUCLEOTIDE SEQUENCE [LARGE SCALE GENOMIC DNA]</scope>
    <source>
        <strain evidence="3 4">G25-54</strain>
    </source>
</reference>
<organism evidence="3 4">
    <name type="scientific">Fictibacillus arsenicus</name>
    <dbReference type="NCBI Taxonomy" id="255247"/>
    <lineage>
        <taxon>Bacteria</taxon>
        <taxon>Bacillati</taxon>
        <taxon>Bacillota</taxon>
        <taxon>Bacilli</taxon>
        <taxon>Bacillales</taxon>
        <taxon>Fictibacillaceae</taxon>
        <taxon>Fictibacillus</taxon>
    </lineage>
</organism>
<feature type="transmembrane region" description="Helical" evidence="1">
    <location>
        <begin position="161"/>
        <end position="184"/>
    </location>
</feature>